<evidence type="ECO:0000313" key="3">
    <source>
        <dbReference type="Proteomes" id="UP000280455"/>
    </source>
</evidence>
<gene>
    <name evidence="2" type="ORF">C4K07_3763</name>
</gene>
<proteinExistence type="predicted"/>
<organism evidence="2 3">
    <name type="scientific">Pseudomonas chlororaphis subsp. aureofaciens</name>
    <dbReference type="NCBI Taxonomy" id="587851"/>
    <lineage>
        <taxon>Bacteria</taxon>
        <taxon>Pseudomonadati</taxon>
        <taxon>Pseudomonadota</taxon>
        <taxon>Gammaproteobacteria</taxon>
        <taxon>Pseudomonadales</taxon>
        <taxon>Pseudomonadaceae</taxon>
        <taxon>Pseudomonas</taxon>
    </lineage>
</organism>
<name>A0AAD1E7Q0_9PSED</name>
<feature type="region of interest" description="Disordered" evidence="1">
    <location>
        <begin position="70"/>
        <end position="89"/>
    </location>
</feature>
<dbReference type="EMBL" id="CP027750">
    <property type="protein sequence ID" value="AZE30545.1"/>
    <property type="molecule type" value="Genomic_DNA"/>
</dbReference>
<protein>
    <submittedName>
        <fullName evidence="2">Uncharacterized protein</fullName>
    </submittedName>
</protein>
<evidence type="ECO:0000256" key="1">
    <source>
        <dbReference type="SAM" id="MobiDB-lite"/>
    </source>
</evidence>
<dbReference type="AlphaFoldDB" id="A0AAD1E7Q0"/>
<reference evidence="2 3" key="1">
    <citation type="submission" date="2018-03" db="EMBL/GenBank/DDBJ databases">
        <title>Diversity of phytobeneficial traits revealed by whole-genome analysis of worldwide-isolated phenazine-producing Pseudomonas spp.</title>
        <authorList>
            <person name="Biessy A."/>
            <person name="Novinscak A."/>
            <person name="Blom J."/>
            <person name="Leger G."/>
            <person name="Thomashow L.S."/>
            <person name="Cazorla F.M."/>
            <person name="Josic D."/>
            <person name="Filion M."/>
        </authorList>
    </citation>
    <scope>NUCLEOTIDE SEQUENCE [LARGE SCALE GENOMIC DNA]</scope>
    <source>
        <strain evidence="2 3">ChPhzS24</strain>
    </source>
</reference>
<dbReference type="Proteomes" id="UP000280455">
    <property type="component" value="Chromosome"/>
</dbReference>
<sequence length="89" mass="9780">MHHAGIVTAAAGCDRRRSRRKGGFRDPAGRARRQVCGPCGTDRSLRQRLQGQRFSRMARFAGRWSLWRAGPASSRASLAPTSANDTTLL</sequence>
<evidence type="ECO:0000313" key="2">
    <source>
        <dbReference type="EMBL" id="AZE30545.1"/>
    </source>
</evidence>
<accession>A0AAD1E7Q0</accession>
<feature type="compositionally biased region" description="Polar residues" evidence="1">
    <location>
        <begin position="74"/>
        <end position="89"/>
    </location>
</feature>
<feature type="region of interest" description="Disordered" evidence="1">
    <location>
        <begin position="1"/>
        <end position="35"/>
    </location>
</feature>